<dbReference type="OrthoDB" id="8300214at2759"/>
<dbReference type="Gene3D" id="3.40.50.150">
    <property type="entry name" value="Vaccinia Virus protein VP39"/>
    <property type="match status" value="1"/>
</dbReference>
<dbReference type="InterPro" id="IPR029063">
    <property type="entry name" value="SAM-dependent_MTases_sf"/>
</dbReference>
<dbReference type="GO" id="GO:0032259">
    <property type="term" value="P:methylation"/>
    <property type="evidence" value="ECO:0007669"/>
    <property type="project" value="UniProtKB-KW"/>
</dbReference>
<evidence type="ECO:0000256" key="3">
    <source>
        <dbReference type="ARBA" id="ARBA00022691"/>
    </source>
</evidence>
<keyword evidence="5" id="KW-1185">Reference proteome</keyword>
<dbReference type="EMBL" id="ML179133">
    <property type="protein sequence ID" value="THU98612.1"/>
    <property type="molecule type" value="Genomic_DNA"/>
</dbReference>
<evidence type="ECO:0000256" key="1">
    <source>
        <dbReference type="ARBA" id="ARBA00022603"/>
    </source>
</evidence>
<dbReference type="CDD" id="cd02440">
    <property type="entry name" value="AdoMet_MTases"/>
    <property type="match status" value="1"/>
</dbReference>
<proteinExistence type="predicted"/>
<dbReference type="PANTHER" id="PTHR43464">
    <property type="entry name" value="METHYLTRANSFERASE"/>
    <property type="match status" value="1"/>
</dbReference>
<evidence type="ECO:0000313" key="4">
    <source>
        <dbReference type="EMBL" id="THU98612.1"/>
    </source>
</evidence>
<dbReference type="AlphaFoldDB" id="A0A4S8M8D3"/>
<dbReference type="GO" id="GO:0010420">
    <property type="term" value="F:polyprenyldihydroxybenzoate methyltransferase activity"/>
    <property type="evidence" value="ECO:0007669"/>
    <property type="project" value="TreeGrafter"/>
</dbReference>
<dbReference type="PANTHER" id="PTHR43464:SF19">
    <property type="entry name" value="UBIQUINONE BIOSYNTHESIS O-METHYLTRANSFERASE, MITOCHONDRIAL"/>
    <property type="match status" value="1"/>
</dbReference>
<gene>
    <name evidence="4" type="ORF">K435DRAFT_828368</name>
</gene>
<sequence>MKQVDIKEIAKLCLHEERYYNVQLQSTEHRFAILSQFDILEGSRVLELGCGQGDCTAVLAEIVGPSGHVTAIDPGAPDYGAPFTLQQAQSHLSSGALGGRITWRRAMPTEFLQSDEGEYDVAVLVLCTWYFMSPRVLTETLSALVTRVKRVCIAEWDLSDGKAPTHVLAVLTQAALESRKSGSISNVRTLFTASTIRTLAAAAGLRLEKDSVLTTASNVSDGSWEVQAVIRDSFANEIEQYVEEEREKYMIKSMQDATLGSLKSVGGTKSVKSMDVWCGSFVET</sequence>
<dbReference type="Pfam" id="PF13489">
    <property type="entry name" value="Methyltransf_23"/>
    <property type="match status" value="1"/>
</dbReference>
<evidence type="ECO:0000256" key="2">
    <source>
        <dbReference type="ARBA" id="ARBA00022679"/>
    </source>
</evidence>
<protein>
    <submittedName>
        <fullName evidence="4">S-adenosyl-L-methionine-dependent methyltransferase</fullName>
    </submittedName>
</protein>
<dbReference type="Proteomes" id="UP000297245">
    <property type="component" value="Unassembled WGS sequence"/>
</dbReference>
<organism evidence="4 5">
    <name type="scientific">Dendrothele bispora (strain CBS 962.96)</name>
    <dbReference type="NCBI Taxonomy" id="1314807"/>
    <lineage>
        <taxon>Eukaryota</taxon>
        <taxon>Fungi</taxon>
        <taxon>Dikarya</taxon>
        <taxon>Basidiomycota</taxon>
        <taxon>Agaricomycotina</taxon>
        <taxon>Agaricomycetes</taxon>
        <taxon>Agaricomycetidae</taxon>
        <taxon>Agaricales</taxon>
        <taxon>Agaricales incertae sedis</taxon>
        <taxon>Dendrothele</taxon>
    </lineage>
</organism>
<evidence type="ECO:0000313" key="5">
    <source>
        <dbReference type="Proteomes" id="UP000297245"/>
    </source>
</evidence>
<dbReference type="SUPFAM" id="SSF53335">
    <property type="entry name" value="S-adenosyl-L-methionine-dependent methyltransferases"/>
    <property type="match status" value="1"/>
</dbReference>
<keyword evidence="1 4" id="KW-0489">Methyltransferase</keyword>
<accession>A0A4S8M8D3</accession>
<name>A0A4S8M8D3_DENBC</name>
<reference evidence="4 5" key="1">
    <citation type="journal article" date="2019" name="Nat. Ecol. Evol.">
        <title>Megaphylogeny resolves global patterns of mushroom evolution.</title>
        <authorList>
            <person name="Varga T."/>
            <person name="Krizsan K."/>
            <person name="Foldi C."/>
            <person name="Dima B."/>
            <person name="Sanchez-Garcia M."/>
            <person name="Sanchez-Ramirez S."/>
            <person name="Szollosi G.J."/>
            <person name="Szarkandi J.G."/>
            <person name="Papp V."/>
            <person name="Albert L."/>
            <person name="Andreopoulos W."/>
            <person name="Angelini C."/>
            <person name="Antonin V."/>
            <person name="Barry K.W."/>
            <person name="Bougher N.L."/>
            <person name="Buchanan P."/>
            <person name="Buyck B."/>
            <person name="Bense V."/>
            <person name="Catcheside P."/>
            <person name="Chovatia M."/>
            <person name="Cooper J."/>
            <person name="Damon W."/>
            <person name="Desjardin D."/>
            <person name="Finy P."/>
            <person name="Geml J."/>
            <person name="Haridas S."/>
            <person name="Hughes K."/>
            <person name="Justo A."/>
            <person name="Karasinski D."/>
            <person name="Kautmanova I."/>
            <person name="Kiss B."/>
            <person name="Kocsube S."/>
            <person name="Kotiranta H."/>
            <person name="LaButti K.M."/>
            <person name="Lechner B.E."/>
            <person name="Liimatainen K."/>
            <person name="Lipzen A."/>
            <person name="Lukacs Z."/>
            <person name="Mihaltcheva S."/>
            <person name="Morgado L.N."/>
            <person name="Niskanen T."/>
            <person name="Noordeloos M.E."/>
            <person name="Ohm R.A."/>
            <person name="Ortiz-Santana B."/>
            <person name="Ovrebo C."/>
            <person name="Racz N."/>
            <person name="Riley R."/>
            <person name="Savchenko A."/>
            <person name="Shiryaev A."/>
            <person name="Soop K."/>
            <person name="Spirin V."/>
            <person name="Szebenyi C."/>
            <person name="Tomsovsky M."/>
            <person name="Tulloss R.E."/>
            <person name="Uehling J."/>
            <person name="Grigoriev I.V."/>
            <person name="Vagvolgyi C."/>
            <person name="Papp T."/>
            <person name="Martin F.M."/>
            <person name="Miettinen O."/>
            <person name="Hibbett D.S."/>
            <person name="Nagy L.G."/>
        </authorList>
    </citation>
    <scope>NUCLEOTIDE SEQUENCE [LARGE SCALE GENOMIC DNA]</scope>
    <source>
        <strain evidence="4 5">CBS 962.96</strain>
    </source>
</reference>
<keyword evidence="3" id="KW-0949">S-adenosyl-L-methionine</keyword>
<keyword evidence="2 4" id="KW-0808">Transferase</keyword>